<proteinExistence type="predicted"/>
<evidence type="ECO:0000256" key="2">
    <source>
        <dbReference type="SAM" id="Phobius"/>
    </source>
</evidence>
<feature type="compositionally biased region" description="Low complexity" evidence="1">
    <location>
        <begin position="81"/>
        <end position="117"/>
    </location>
</feature>
<dbReference type="GeneID" id="20225821"/>
<dbReference type="RefSeq" id="XP_009039933.1">
    <property type="nucleotide sequence ID" value="XM_009041685.1"/>
</dbReference>
<evidence type="ECO:0000313" key="3">
    <source>
        <dbReference type="EMBL" id="EGB05283.1"/>
    </source>
</evidence>
<name>F0YHR6_AURAN</name>
<sequence length="568" mass="61763">MILPARNARRMFAEYAGDWRSADFDFTNCGLDSAADGAAEAELSRSRLRAARSSSSSFRSRELRASESGRSSVTFDGPEGDGAPASDGDGAGAAASDGAAAADARAGGGAAAPAGDGEQTKGGDDDDERDLATARLRGLWGPERSKRLGRELSEYSTDMIATVSDSLLGACEESFYSRAMTKCALEPAPTVETALLSVATLAMIFVQIASINTIRQFLWYLKWGGMVDAHVDDDAWLAETFRAGVPYPVDFHHDIDDGVLAAGVPSFLVPPMFFCSLLLGITVSGAMRATKASYVVLRWAAAHELEHVTLSGAAHLFVAWTIHVARLSLVAYFALISVAILGTADGPFNLLLNSLAMCFIFEIEVLLRHDVPSHGFFGALDRRVATRHLEWRLALRDVFRGVAADVRAAAEHPALRVVYRAYETLGELALGALVLTVTWAMQRRTTRGDIVTNDDDWVTDTPGLTRIYKGCGLAIFSLLVFDCHFAWFFASKDRRKRPWLRVLAFLVDLAAVAVVVIVAVEWAVGWLMSWNLSAKSHPFEWTELSIAPKRPADYDDYYAYDYAGDYGG</sequence>
<gene>
    <name evidence="3" type="ORF">AURANDRAFT_66491</name>
</gene>
<feature type="transmembrane region" description="Helical" evidence="2">
    <location>
        <begin position="194"/>
        <end position="214"/>
    </location>
</feature>
<feature type="transmembrane region" description="Helical" evidence="2">
    <location>
        <begin position="259"/>
        <end position="281"/>
    </location>
</feature>
<feature type="transmembrane region" description="Helical" evidence="2">
    <location>
        <begin position="324"/>
        <end position="344"/>
    </location>
</feature>
<keyword evidence="4" id="KW-1185">Reference proteome</keyword>
<dbReference type="InParanoid" id="F0YHR6"/>
<dbReference type="EMBL" id="GL833142">
    <property type="protein sequence ID" value="EGB05283.1"/>
    <property type="molecule type" value="Genomic_DNA"/>
</dbReference>
<organism evidence="4">
    <name type="scientific">Aureococcus anophagefferens</name>
    <name type="common">Harmful bloom alga</name>
    <dbReference type="NCBI Taxonomy" id="44056"/>
    <lineage>
        <taxon>Eukaryota</taxon>
        <taxon>Sar</taxon>
        <taxon>Stramenopiles</taxon>
        <taxon>Ochrophyta</taxon>
        <taxon>Pelagophyceae</taxon>
        <taxon>Pelagomonadales</taxon>
        <taxon>Pelagomonadaceae</taxon>
        <taxon>Aureococcus</taxon>
    </lineage>
</organism>
<feature type="region of interest" description="Disordered" evidence="1">
    <location>
        <begin position="47"/>
        <end position="128"/>
    </location>
</feature>
<evidence type="ECO:0000256" key="1">
    <source>
        <dbReference type="SAM" id="MobiDB-lite"/>
    </source>
</evidence>
<dbReference type="KEGG" id="aaf:AURANDRAFT_66491"/>
<dbReference type="Proteomes" id="UP000002729">
    <property type="component" value="Unassembled WGS sequence"/>
</dbReference>
<keyword evidence="2" id="KW-0812">Transmembrane</keyword>
<protein>
    <submittedName>
        <fullName evidence="3">Uncharacterized protein</fullName>
    </submittedName>
</protein>
<keyword evidence="2" id="KW-0472">Membrane</keyword>
<feature type="transmembrane region" description="Helical" evidence="2">
    <location>
        <begin position="467"/>
        <end position="490"/>
    </location>
</feature>
<feature type="transmembrane region" description="Helical" evidence="2">
    <location>
        <begin position="502"/>
        <end position="528"/>
    </location>
</feature>
<accession>F0YHR6</accession>
<reference evidence="3 4" key="1">
    <citation type="journal article" date="2011" name="Proc. Natl. Acad. Sci. U.S.A.">
        <title>Niche of harmful alga Aureococcus anophagefferens revealed through ecogenomics.</title>
        <authorList>
            <person name="Gobler C.J."/>
            <person name="Berry D.L."/>
            <person name="Dyhrman S.T."/>
            <person name="Wilhelm S.W."/>
            <person name="Salamov A."/>
            <person name="Lobanov A.V."/>
            <person name="Zhang Y."/>
            <person name="Collier J.L."/>
            <person name="Wurch L.L."/>
            <person name="Kustka A.B."/>
            <person name="Dill B.D."/>
            <person name="Shah M."/>
            <person name="VerBerkmoes N.C."/>
            <person name="Kuo A."/>
            <person name="Terry A."/>
            <person name="Pangilinan J."/>
            <person name="Lindquist E.A."/>
            <person name="Lucas S."/>
            <person name="Paulsen I.T."/>
            <person name="Hattenrath-Lehmann T.K."/>
            <person name="Talmage S.C."/>
            <person name="Walker E.A."/>
            <person name="Koch F."/>
            <person name="Burson A.M."/>
            <person name="Marcoval M.A."/>
            <person name="Tang Y.Z."/>
            <person name="Lecleir G.R."/>
            <person name="Coyne K.J."/>
            <person name="Berg G.M."/>
            <person name="Bertrand E.M."/>
            <person name="Saito M.A."/>
            <person name="Gladyshev V.N."/>
            <person name="Grigoriev I.V."/>
        </authorList>
    </citation>
    <scope>NUCLEOTIDE SEQUENCE [LARGE SCALE GENOMIC DNA]</scope>
    <source>
        <strain evidence="4">CCMP 1984</strain>
    </source>
</reference>
<keyword evidence="2" id="KW-1133">Transmembrane helix</keyword>
<evidence type="ECO:0000313" key="4">
    <source>
        <dbReference type="Proteomes" id="UP000002729"/>
    </source>
</evidence>
<dbReference type="AlphaFoldDB" id="F0YHR6"/>